<dbReference type="RefSeq" id="XP_065643234.1">
    <property type="nucleotide sequence ID" value="XM_065787162.1"/>
</dbReference>
<sequence length="943" mass="106113">MTKNNLVALFQYRRFLSNVYCYSLNKIKLVSKLSKMNHSSGGSDYAHFTSLFNNINAVATDNADFFCGKISNRNVEFCESFDRILNVLNPLQISLEVITRSCDKFDISPSCKGNGYRSIANVVESCLSKVLELNDQIKNEREKFFFRSYHTYMELDSYSHVLMRLLSIVQFAIILLEESNSGCLFPKEEKIDENVMADFEKINRECFYGRGFGFQYVESLKKPLRFVGVIMAAYSDGYSRHDHSLSRALSSVIHSGKYYINPELRAKRITELTQKANVSFCKAFWSLTENYGVQHAPLLLCPAMAVNAELSIPNDPINVKTLENKTIEIVLPSLNGKVVNVRARLLSYVWREGQVHEVNNSKSMLGAKPAPPSRYLMFHAHGGGFVAQSSKSHEIYLRYWAKTLNIPILSIDYSLSPGAPFPQALNEIYFAYAWALQNLSKLGSTGEKIVFAGDSAGANLVTAVALKVIEGNFRLPDSIVLAYPPMRLQYLPSPSRILSLMDPLLPIGVLKTCISAYTGDVIKDSFELVNSSFYGETCNPYDLDIGDTLDECDMSYRRAFSENDMAKLKHSNKNDFDDNERFYSDFSYSDSSSTSNDFSLVNDFSLSDSSIDENKAPSLLRSFTSSFSSRVKLMTLNMTTYLYGAENVESKFANKSDCSTNSLNVSKSKRKSYEFQASFKNELFNVQKNLQESSIKELPLESIKFTKSFSICKECLHRSENCICQCLIPKVRLKNTDKYRSSCHYRNRSLSCCNEKSINPKIKNLSHSASSLLEEKIFDNDDNTELLSQSENSCGLEMRPCGTFSNNIPSNLGYLKNSPIPNVHSSFMSATSASFELGKNPYLSPYLASDSLLKRLPPVTIVASALDPLFDDSVEFVRKMKSLNKSAELCIVDKLPHGFLNFQAFSNEAKEASDLIIACVKKSLNMGIRVNDSSMNLKFDEKQ</sequence>
<protein>
    <submittedName>
        <fullName evidence="5">Hormone-sensitive lipase isoform X2</fullName>
    </submittedName>
</protein>
<dbReference type="SUPFAM" id="SSF53474">
    <property type="entry name" value="alpha/beta-Hydrolases"/>
    <property type="match status" value="1"/>
</dbReference>
<organism evidence="4 5">
    <name type="scientific">Hydra vulgaris</name>
    <name type="common">Hydra</name>
    <name type="synonym">Hydra attenuata</name>
    <dbReference type="NCBI Taxonomy" id="6087"/>
    <lineage>
        <taxon>Eukaryota</taxon>
        <taxon>Metazoa</taxon>
        <taxon>Cnidaria</taxon>
        <taxon>Hydrozoa</taxon>
        <taxon>Hydroidolina</taxon>
        <taxon>Anthoathecata</taxon>
        <taxon>Aplanulata</taxon>
        <taxon>Hydridae</taxon>
        <taxon>Hydra</taxon>
    </lineage>
</organism>
<evidence type="ECO:0000313" key="4">
    <source>
        <dbReference type="Proteomes" id="UP001652625"/>
    </source>
</evidence>
<dbReference type="Proteomes" id="UP001652625">
    <property type="component" value="Chromosome 01"/>
</dbReference>
<dbReference type="Pfam" id="PF07859">
    <property type="entry name" value="Abhydrolase_3"/>
    <property type="match status" value="2"/>
</dbReference>
<dbReference type="Pfam" id="PF06350">
    <property type="entry name" value="HSL_N"/>
    <property type="match status" value="1"/>
</dbReference>
<feature type="domain" description="Alpha/beta hydrolase fold-3" evidence="3">
    <location>
        <begin position="838"/>
        <end position="900"/>
    </location>
</feature>
<gene>
    <name evidence="5" type="primary">LOC100210426</name>
</gene>
<dbReference type="GeneID" id="100210426"/>
<feature type="domain" description="Hormone-sensitive lipase N-terminal" evidence="2">
    <location>
        <begin position="52"/>
        <end position="354"/>
    </location>
</feature>
<dbReference type="InterPro" id="IPR010468">
    <property type="entry name" value="HSL_N"/>
</dbReference>
<proteinExistence type="predicted"/>
<dbReference type="InterPro" id="IPR029058">
    <property type="entry name" value="AB_hydrolase_fold"/>
</dbReference>
<reference evidence="5" key="2">
    <citation type="submission" date="2025-08" db="UniProtKB">
        <authorList>
            <consortium name="RefSeq"/>
        </authorList>
    </citation>
    <scope>IDENTIFICATION</scope>
</reference>
<name>A0ABM4B341_HYDVU</name>
<dbReference type="PANTHER" id="PTHR23025">
    <property type="entry name" value="TRIACYLGLYCEROL LIPASE"/>
    <property type="match status" value="1"/>
</dbReference>
<dbReference type="InterPro" id="IPR013094">
    <property type="entry name" value="AB_hydrolase_3"/>
</dbReference>
<evidence type="ECO:0000259" key="2">
    <source>
        <dbReference type="Pfam" id="PF06350"/>
    </source>
</evidence>
<evidence type="ECO:0000313" key="5">
    <source>
        <dbReference type="RefSeq" id="XP_065643234.1"/>
    </source>
</evidence>
<dbReference type="PROSITE" id="PS01174">
    <property type="entry name" value="LIPASE_GDXG_SER"/>
    <property type="match status" value="1"/>
</dbReference>
<dbReference type="Gene3D" id="3.40.50.1820">
    <property type="entry name" value="alpha/beta hydrolase"/>
    <property type="match status" value="2"/>
</dbReference>
<keyword evidence="4" id="KW-1185">Reference proteome</keyword>
<evidence type="ECO:0000259" key="3">
    <source>
        <dbReference type="Pfam" id="PF07859"/>
    </source>
</evidence>
<feature type="domain" description="Alpha/beta hydrolase fold-3" evidence="3">
    <location>
        <begin position="378"/>
        <end position="520"/>
    </location>
</feature>
<dbReference type="PANTHER" id="PTHR23025:SF3">
    <property type="entry name" value="HORMONE-SENSITIVE LIPASE"/>
    <property type="match status" value="1"/>
</dbReference>
<evidence type="ECO:0000256" key="1">
    <source>
        <dbReference type="PROSITE-ProRule" id="PRU10038"/>
    </source>
</evidence>
<dbReference type="InterPro" id="IPR033140">
    <property type="entry name" value="Lipase_GDXG_put_SER_AS"/>
</dbReference>
<feature type="active site" evidence="1">
    <location>
        <position position="455"/>
    </location>
</feature>
<accession>A0ABM4B341</accession>
<reference evidence="4" key="1">
    <citation type="submission" date="2025-05" db="UniProtKB">
        <authorList>
            <consortium name="RefSeq"/>
        </authorList>
    </citation>
    <scope>NUCLEOTIDE SEQUENCE [LARGE SCALE GENOMIC DNA]</scope>
</reference>